<dbReference type="Gene3D" id="3.40.50.360">
    <property type="match status" value="1"/>
</dbReference>
<dbReference type="InterPro" id="IPR004465">
    <property type="entry name" value="RNR_NrdI"/>
</dbReference>
<evidence type="ECO:0000313" key="1">
    <source>
        <dbReference type="EMBL" id="MCZ0725475.1"/>
    </source>
</evidence>
<name>A0A9X3JFL2_9LACT</name>
<dbReference type="NCBIfam" id="TIGR00333">
    <property type="entry name" value="nrdI"/>
    <property type="match status" value="1"/>
</dbReference>
<sequence>MLVYMSVVGNTRAFVNKVDHPKLEITEDNCQEVTVDEDFIAIIPTYDEGTTELMWRFMETGDNAKFCRGVMGGGNRNFAQLFCYTAKDFAEDFQVPLLHMFEFQGSAYDVDLLEKEISKIDNSTHSSR</sequence>
<dbReference type="SUPFAM" id="SSF52218">
    <property type="entry name" value="Flavoproteins"/>
    <property type="match status" value="1"/>
</dbReference>
<keyword evidence="2" id="KW-1185">Reference proteome</keyword>
<gene>
    <name evidence="1" type="primary">nrdI</name>
    <name evidence="1" type="ORF">OW157_02695</name>
</gene>
<dbReference type="Pfam" id="PF07972">
    <property type="entry name" value="Flavodoxin_NdrI"/>
    <property type="match status" value="1"/>
</dbReference>
<reference evidence="1" key="1">
    <citation type="submission" date="2022-12" db="EMBL/GenBank/DDBJ databases">
        <title>Description and comparative metabolic analysis of Aerococcus sp. nov., isolated from the feces of a pig.</title>
        <authorList>
            <person name="Chang Y.-H."/>
        </authorList>
    </citation>
    <scope>NUCLEOTIDE SEQUENCE</scope>
    <source>
        <strain evidence="1">YH-aer222</strain>
    </source>
</reference>
<proteinExistence type="predicted"/>
<dbReference type="AlphaFoldDB" id="A0A9X3JFL2"/>
<dbReference type="GO" id="GO:0010181">
    <property type="term" value="F:FMN binding"/>
    <property type="evidence" value="ECO:0007669"/>
    <property type="project" value="InterPro"/>
</dbReference>
<organism evidence="1 2">
    <name type="scientific">Aerococcus kribbianus</name>
    <dbReference type="NCBI Taxonomy" id="2999064"/>
    <lineage>
        <taxon>Bacteria</taxon>
        <taxon>Bacillati</taxon>
        <taxon>Bacillota</taxon>
        <taxon>Bacilli</taxon>
        <taxon>Lactobacillales</taxon>
        <taxon>Aerococcaceae</taxon>
        <taxon>Aerococcus</taxon>
    </lineage>
</organism>
<dbReference type="PIRSF" id="PIRSF005087">
    <property type="entry name" value="NrdI"/>
    <property type="match status" value="1"/>
</dbReference>
<comment type="caution">
    <text evidence="1">The sequence shown here is derived from an EMBL/GenBank/DDBJ whole genome shotgun (WGS) entry which is preliminary data.</text>
</comment>
<dbReference type="PANTHER" id="PTHR37297:SF1">
    <property type="entry name" value="PROTEIN NRDI"/>
    <property type="match status" value="1"/>
</dbReference>
<dbReference type="Proteomes" id="UP001146670">
    <property type="component" value="Unassembled WGS sequence"/>
</dbReference>
<dbReference type="RefSeq" id="WP_268751793.1">
    <property type="nucleotide sequence ID" value="NZ_JAPRFQ010000001.1"/>
</dbReference>
<protein>
    <submittedName>
        <fullName evidence="1">Class Ib ribonucleoside-diphosphate reductase assembly flavoprotein NrdI</fullName>
    </submittedName>
</protein>
<evidence type="ECO:0000313" key="2">
    <source>
        <dbReference type="Proteomes" id="UP001146670"/>
    </source>
</evidence>
<dbReference type="EMBL" id="JAPRFR010000001">
    <property type="protein sequence ID" value="MCZ0725475.1"/>
    <property type="molecule type" value="Genomic_DNA"/>
</dbReference>
<dbReference type="InterPro" id="IPR029039">
    <property type="entry name" value="Flavoprotein-like_sf"/>
</dbReference>
<dbReference type="PANTHER" id="PTHR37297">
    <property type="entry name" value="PROTEIN NRDI"/>
    <property type="match status" value="1"/>
</dbReference>
<accession>A0A9X3JFL2</accession>